<evidence type="ECO:0000313" key="2">
    <source>
        <dbReference type="Proteomes" id="UP000332487"/>
    </source>
</evidence>
<name>C7DGP8_MICA2</name>
<organism evidence="1 2">
    <name type="scientific">Candidatus Micrarchaeum acidiphilum ARMAN-2</name>
    <dbReference type="NCBI Taxonomy" id="425595"/>
    <lineage>
        <taxon>Archaea</taxon>
        <taxon>Candidatus Micrarchaeota</taxon>
        <taxon>Candidatus Micrarchaeia</taxon>
        <taxon>Candidatus Micrarchaeales</taxon>
        <taxon>Candidatus Micrarchaeaceae</taxon>
        <taxon>Candidatus Micrarchaeum</taxon>
    </lineage>
</organism>
<gene>
    <name evidence="1" type="ORF">UNLARM2_1014</name>
</gene>
<keyword evidence="2" id="KW-1185">Reference proteome</keyword>
<accession>C7DGP8</accession>
<protein>
    <submittedName>
        <fullName evidence="1">Uncharacterized protein</fullName>
    </submittedName>
</protein>
<sequence>MPKESFACKDTGLPNAATKAKLLNAADSEIPFMISCVNRGIKSFVIVYGPSEQGIKKTAEPLNVAKKLVIPLRDDISNSPALIGKRVNEEIRINGFDRRKAMLVTRNIEDPQ</sequence>
<dbReference type="Proteomes" id="UP000332487">
    <property type="component" value="Unassembled WGS sequence"/>
</dbReference>
<dbReference type="AlphaFoldDB" id="C7DGP8"/>
<reference evidence="1 2" key="2">
    <citation type="journal article" date="2010" name="Proc. Natl. Acad. Sci. U.S.A.">
        <title>Enigmatic, ultrasmall, uncultivated Archaea.</title>
        <authorList>
            <person name="Baker B.J."/>
            <person name="Comolli L.R."/>
            <person name="Dick G.J."/>
            <person name="Hauser L.J."/>
            <person name="Hyatt D."/>
            <person name="Dill B.D."/>
            <person name="Land M.L."/>
            <person name="Verberkmoes N.C."/>
            <person name="Hettich R.L."/>
            <person name="Banfield J.F."/>
        </authorList>
    </citation>
    <scope>NUCLEOTIDE SEQUENCE [LARGE SCALE GENOMIC DNA]</scope>
    <source>
        <strain evidence="1">ARMAN-2</strain>
    </source>
</reference>
<reference evidence="1 2" key="1">
    <citation type="journal article" date="2009" name="Genome Biol.">
        <title>Community-wide analysis of microbial genome sequence signatures.</title>
        <authorList>
            <person name="Dick G.J."/>
            <person name="Andersson A.F."/>
            <person name="Baker B.J."/>
            <person name="Simmons S.L."/>
            <person name="Thomas B.C."/>
            <person name="Yelton A.P."/>
            <person name="Banfield J.F."/>
        </authorList>
    </citation>
    <scope>NUCLEOTIDE SEQUENCE [LARGE SCALE GENOMIC DNA]</scope>
    <source>
        <strain evidence="1">ARMAN-2</strain>
    </source>
</reference>
<dbReference type="EMBL" id="GG697238">
    <property type="protein sequence ID" value="EET90395.1"/>
    <property type="molecule type" value="Genomic_DNA"/>
</dbReference>
<evidence type="ECO:0000313" key="1">
    <source>
        <dbReference type="EMBL" id="EET90395.1"/>
    </source>
</evidence>
<proteinExistence type="predicted"/>